<sequence length="112" mass="11866">MATISTKALKSENGVRASAQDLETDIQQLKEDIAKLAKQLAATGEHSYGAARRAASGSADRLRVEGEAALEAIRANAKDIEQQIMTGVREKPITALAIAAGVGFLFALMARR</sequence>
<evidence type="ECO:0000313" key="3">
    <source>
        <dbReference type="EMBL" id="SFK16592.1"/>
    </source>
</evidence>
<dbReference type="EMBL" id="FOSL01000003">
    <property type="protein sequence ID" value="SFK16592.1"/>
    <property type="molecule type" value="Genomic_DNA"/>
</dbReference>
<accession>A0A1I3XAD7</accession>
<dbReference type="Proteomes" id="UP000323300">
    <property type="component" value="Unassembled WGS sequence"/>
</dbReference>
<keyword evidence="2" id="KW-1133">Transmembrane helix</keyword>
<evidence type="ECO:0000256" key="2">
    <source>
        <dbReference type="SAM" id="Phobius"/>
    </source>
</evidence>
<feature type="coiled-coil region" evidence="1">
    <location>
        <begin position="12"/>
        <end position="83"/>
    </location>
</feature>
<dbReference type="RefSeq" id="WP_425294817.1">
    <property type="nucleotide sequence ID" value="NZ_BSPE01000008.1"/>
</dbReference>
<keyword evidence="4" id="KW-1185">Reference proteome</keyword>
<reference evidence="3 4" key="1">
    <citation type="submission" date="2016-10" db="EMBL/GenBank/DDBJ databases">
        <authorList>
            <person name="Varghese N."/>
            <person name="Submissions S."/>
        </authorList>
    </citation>
    <scope>NUCLEOTIDE SEQUENCE [LARGE SCALE GENOMIC DNA]</scope>
    <source>
        <strain evidence="3 4">DSM 21822</strain>
    </source>
</reference>
<evidence type="ECO:0000256" key="1">
    <source>
        <dbReference type="SAM" id="Coils"/>
    </source>
</evidence>
<keyword evidence="2" id="KW-0472">Membrane</keyword>
<dbReference type="AlphaFoldDB" id="A0A1I3XAD7"/>
<keyword evidence="1" id="KW-0175">Coiled coil</keyword>
<proteinExistence type="predicted"/>
<evidence type="ECO:0000313" key="4">
    <source>
        <dbReference type="Proteomes" id="UP000323300"/>
    </source>
</evidence>
<protein>
    <submittedName>
        <fullName evidence="3">Membrane-anchored ribosome-binding protein, inhibits growth in stationary phase, ElaB/YqjD/DUF883 family</fullName>
    </submittedName>
</protein>
<name>A0A1I3XAD7_9HYPH</name>
<keyword evidence="2" id="KW-0812">Transmembrane</keyword>
<feature type="transmembrane region" description="Helical" evidence="2">
    <location>
        <begin position="93"/>
        <end position="110"/>
    </location>
</feature>
<gene>
    <name evidence="3" type="ORF">SAMN04488498_10398</name>
</gene>
<organism evidence="3 4">
    <name type="scientific">Neomesorhizobium albiziae</name>
    <dbReference type="NCBI Taxonomy" id="335020"/>
    <lineage>
        <taxon>Bacteria</taxon>
        <taxon>Pseudomonadati</taxon>
        <taxon>Pseudomonadota</taxon>
        <taxon>Alphaproteobacteria</taxon>
        <taxon>Hyphomicrobiales</taxon>
        <taxon>Phyllobacteriaceae</taxon>
        <taxon>Neomesorhizobium</taxon>
    </lineage>
</organism>